<dbReference type="GO" id="GO:0004553">
    <property type="term" value="F:hydrolase activity, hydrolyzing O-glycosyl compounds"/>
    <property type="evidence" value="ECO:0007669"/>
    <property type="project" value="InterPro"/>
</dbReference>
<evidence type="ECO:0000313" key="8">
    <source>
        <dbReference type="Proteomes" id="UP000756132"/>
    </source>
</evidence>
<dbReference type="Proteomes" id="UP000756132">
    <property type="component" value="Chromosome 7"/>
</dbReference>
<dbReference type="InterPro" id="IPR006710">
    <property type="entry name" value="Glyco_hydro_43"/>
</dbReference>
<dbReference type="SUPFAM" id="SSF75005">
    <property type="entry name" value="Arabinanase/levansucrase/invertase"/>
    <property type="match status" value="1"/>
</dbReference>
<dbReference type="RefSeq" id="XP_047764827.1">
    <property type="nucleotide sequence ID" value="XM_047909000.1"/>
</dbReference>
<dbReference type="Gene3D" id="2.115.10.20">
    <property type="entry name" value="Glycosyl hydrolase domain, family 43"/>
    <property type="match status" value="1"/>
</dbReference>
<dbReference type="GO" id="GO:0005975">
    <property type="term" value="P:carbohydrate metabolic process"/>
    <property type="evidence" value="ECO:0007669"/>
    <property type="project" value="InterPro"/>
</dbReference>
<evidence type="ECO:0000256" key="1">
    <source>
        <dbReference type="ARBA" id="ARBA00009865"/>
    </source>
</evidence>
<sequence>MKFSAFSSALAIVPSLFSWAYGASYSNPLRTNNGGDPNIVYHEGFYYFMSTNFGDLSMTRATTLEGLKDGETKQVWVDTTPSRCCNVWAPEMHYIEGAWHIYYSAGPNPLGEQRSHVVRGGNSPWDAYSYAGQINTDGWAIDGTILRFPDQNYFVYSGFQPNGKQSLYIAPLTSATSIGAAKLLSSPEEDWETQGVNDIDVNEGPAAMYHGGNTYLTFSASYCWTPSYALGLLTYISGDPTEASSWEKTGPVFSSANGQFGTGHNSFFLSPDESQIWNVYHSTPGANGNCGANRYSNARVVDFNADGSPNFGQAPAFGTVLPGPSGE</sequence>
<dbReference type="InterPro" id="IPR023296">
    <property type="entry name" value="Glyco_hydro_beta-prop_sf"/>
</dbReference>
<dbReference type="GeneID" id="71989730"/>
<dbReference type="AlphaFoldDB" id="A0A9Q8PDJ4"/>
<proteinExistence type="inferred from homology"/>
<keyword evidence="8" id="KW-1185">Reference proteome</keyword>
<evidence type="ECO:0000313" key="7">
    <source>
        <dbReference type="EMBL" id="UJO20461.1"/>
    </source>
</evidence>
<feature type="signal peptide" evidence="6">
    <location>
        <begin position="1"/>
        <end position="22"/>
    </location>
</feature>
<dbReference type="PANTHER" id="PTHR43817:SF1">
    <property type="entry name" value="HYDROLASE, FAMILY 43, PUTATIVE (AFU_ORTHOLOGUE AFUA_3G01660)-RELATED"/>
    <property type="match status" value="1"/>
</dbReference>
<evidence type="ECO:0000256" key="5">
    <source>
        <dbReference type="RuleBase" id="RU361187"/>
    </source>
</evidence>
<comment type="similarity">
    <text evidence="1 5">Belongs to the glycosyl hydrolase 43 family.</text>
</comment>
<evidence type="ECO:0000256" key="2">
    <source>
        <dbReference type="ARBA" id="ARBA00022729"/>
    </source>
</evidence>
<dbReference type="Pfam" id="PF04616">
    <property type="entry name" value="Glyco_hydro_43"/>
    <property type="match status" value="1"/>
</dbReference>
<dbReference type="OrthoDB" id="272289at2759"/>
<evidence type="ECO:0000256" key="4">
    <source>
        <dbReference type="ARBA" id="ARBA00023295"/>
    </source>
</evidence>
<dbReference type="OMA" id="WMAYHAN"/>
<keyword evidence="3 5" id="KW-0378">Hydrolase</keyword>
<keyword evidence="4 5" id="KW-0326">Glycosidase</keyword>
<evidence type="ECO:0000256" key="6">
    <source>
        <dbReference type="SAM" id="SignalP"/>
    </source>
</evidence>
<feature type="chain" id="PRO_5040442993" evidence="6">
    <location>
        <begin position="23"/>
        <end position="327"/>
    </location>
</feature>
<dbReference type="CDD" id="cd18820">
    <property type="entry name" value="GH43_LbAraf43-like"/>
    <property type="match status" value="1"/>
</dbReference>
<dbReference type="EMBL" id="CP090169">
    <property type="protein sequence ID" value="UJO20461.1"/>
    <property type="molecule type" value="Genomic_DNA"/>
</dbReference>
<evidence type="ECO:0000256" key="3">
    <source>
        <dbReference type="ARBA" id="ARBA00022801"/>
    </source>
</evidence>
<gene>
    <name evidence="7" type="ORF">CLAFUR5_09852</name>
</gene>
<reference evidence="7" key="1">
    <citation type="submission" date="2021-12" db="EMBL/GenBank/DDBJ databases">
        <authorList>
            <person name="Zaccaron A."/>
            <person name="Stergiopoulos I."/>
        </authorList>
    </citation>
    <scope>NUCLEOTIDE SEQUENCE</scope>
    <source>
        <strain evidence="7">Race5_Kim</strain>
    </source>
</reference>
<protein>
    <submittedName>
        <fullName evidence="7">Extracellular exo-alpha-(1-&gt;5)-L-arabinofuranosidase</fullName>
    </submittedName>
</protein>
<accession>A0A9Q8PDJ4</accession>
<dbReference type="KEGG" id="ffu:CLAFUR5_09852"/>
<name>A0A9Q8PDJ4_PASFU</name>
<keyword evidence="2 6" id="KW-0732">Signal</keyword>
<dbReference type="PANTHER" id="PTHR43817">
    <property type="entry name" value="GLYCOSYL HYDROLASE"/>
    <property type="match status" value="1"/>
</dbReference>
<organism evidence="7 8">
    <name type="scientific">Passalora fulva</name>
    <name type="common">Tomato leaf mold</name>
    <name type="synonym">Cladosporium fulvum</name>
    <dbReference type="NCBI Taxonomy" id="5499"/>
    <lineage>
        <taxon>Eukaryota</taxon>
        <taxon>Fungi</taxon>
        <taxon>Dikarya</taxon>
        <taxon>Ascomycota</taxon>
        <taxon>Pezizomycotina</taxon>
        <taxon>Dothideomycetes</taxon>
        <taxon>Dothideomycetidae</taxon>
        <taxon>Mycosphaerellales</taxon>
        <taxon>Mycosphaerellaceae</taxon>
        <taxon>Fulvia</taxon>
    </lineage>
</organism>
<reference evidence="7" key="2">
    <citation type="journal article" date="2022" name="Microb. Genom.">
        <title>A chromosome-scale genome assembly of the tomato pathogen Cladosporium fulvum reveals a compartmentalized genome architecture and the presence of a dispensable chromosome.</title>
        <authorList>
            <person name="Zaccaron A.Z."/>
            <person name="Chen L.H."/>
            <person name="Samaras A."/>
            <person name="Stergiopoulos I."/>
        </authorList>
    </citation>
    <scope>NUCLEOTIDE SEQUENCE</scope>
    <source>
        <strain evidence="7">Race5_Kim</strain>
    </source>
</reference>